<dbReference type="InterPro" id="IPR000792">
    <property type="entry name" value="Tscrpt_reg_LuxR_C"/>
</dbReference>
<dbReference type="InterPro" id="IPR016032">
    <property type="entry name" value="Sig_transdc_resp-reg_C-effctor"/>
</dbReference>
<dbReference type="Proteomes" id="UP000198900">
    <property type="component" value="Unassembled WGS sequence"/>
</dbReference>
<dbReference type="PANTHER" id="PTHR44688:SF16">
    <property type="entry name" value="DNA-BINDING TRANSCRIPTIONAL ACTIVATOR DEVR_DOSR"/>
    <property type="match status" value="1"/>
</dbReference>
<keyword evidence="2" id="KW-0238">DNA-binding</keyword>
<evidence type="ECO:0000313" key="6">
    <source>
        <dbReference type="Proteomes" id="UP000198900"/>
    </source>
</evidence>
<dbReference type="RefSeq" id="WP_091790572.1">
    <property type="nucleotide sequence ID" value="NZ_FNDI01000061.1"/>
</dbReference>
<accession>A0A7Z7BLU8</accession>
<reference evidence="5" key="1">
    <citation type="submission" date="2016-10" db="EMBL/GenBank/DDBJ databases">
        <authorList>
            <person name="Varghese N."/>
            <person name="Submissions S."/>
        </authorList>
    </citation>
    <scope>NUCLEOTIDE SEQUENCE [LARGE SCALE GENOMIC DNA]</scope>
    <source>
        <strain evidence="5">YR281</strain>
    </source>
</reference>
<keyword evidence="3" id="KW-0804">Transcription</keyword>
<evidence type="ECO:0000256" key="3">
    <source>
        <dbReference type="ARBA" id="ARBA00023163"/>
    </source>
</evidence>
<protein>
    <submittedName>
        <fullName evidence="5">Regulatory protein, luxR family</fullName>
    </submittedName>
</protein>
<dbReference type="EMBL" id="FNDI01000061">
    <property type="protein sequence ID" value="SDJ54305.1"/>
    <property type="molecule type" value="Genomic_DNA"/>
</dbReference>
<dbReference type="Gene3D" id="1.10.10.10">
    <property type="entry name" value="Winged helix-like DNA-binding domain superfamily/Winged helix DNA-binding domain"/>
    <property type="match status" value="1"/>
</dbReference>
<organism evidence="5 6">
    <name type="scientific">Paraburkholderia steynii</name>
    <dbReference type="NCBI Taxonomy" id="1245441"/>
    <lineage>
        <taxon>Bacteria</taxon>
        <taxon>Pseudomonadati</taxon>
        <taxon>Pseudomonadota</taxon>
        <taxon>Betaproteobacteria</taxon>
        <taxon>Burkholderiales</taxon>
        <taxon>Burkholderiaceae</taxon>
        <taxon>Paraburkholderia</taxon>
    </lineage>
</organism>
<dbReference type="SMART" id="SM00421">
    <property type="entry name" value="HTH_LUXR"/>
    <property type="match status" value="1"/>
</dbReference>
<dbReference type="PANTHER" id="PTHR44688">
    <property type="entry name" value="DNA-BINDING TRANSCRIPTIONAL ACTIVATOR DEVR_DOSR"/>
    <property type="match status" value="1"/>
</dbReference>
<dbReference type="PROSITE" id="PS50043">
    <property type="entry name" value="HTH_LUXR_2"/>
    <property type="match status" value="1"/>
</dbReference>
<dbReference type="SUPFAM" id="SSF46894">
    <property type="entry name" value="C-terminal effector domain of the bipartite response regulators"/>
    <property type="match status" value="1"/>
</dbReference>
<evidence type="ECO:0000256" key="1">
    <source>
        <dbReference type="ARBA" id="ARBA00023015"/>
    </source>
</evidence>
<proteinExistence type="predicted"/>
<dbReference type="GO" id="GO:0006355">
    <property type="term" value="P:regulation of DNA-templated transcription"/>
    <property type="evidence" value="ECO:0007669"/>
    <property type="project" value="InterPro"/>
</dbReference>
<keyword evidence="1" id="KW-0805">Transcription regulation</keyword>
<evidence type="ECO:0000256" key="2">
    <source>
        <dbReference type="ARBA" id="ARBA00023125"/>
    </source>
</evidence>
<feature type="domain" description="HTH luxR-type" evidence="4">
    <location>
        <begin position="255"/>
        <end position="320"/>
    </location>
</feature>
<evidence type="ECO:0000313" key="5">
    <source>
        <dbReference type="EMBL" id="SDJ54305.1"/>
    </source>
</evidence>
<comment type="caution">
    <text evidence="5">The sequence shown here is derived from an EMBL/GenBank/DDBJ whole genome shotgun (WGS) entry which is preliminary data.</text>
</comment>
<dbReference type="InterPro" id="IPR036388">
    <property type="entry name" value="WH-like_DNA-bd_sf"/>
</dbReference>
<dbReference type="GO" id="GO:0003677">
    <property type="term" value="F:DNA binding"/>
    <property type="evidence" value="ECO:0007669"/>
    <property type="project" value="UniProtKB-KW"/>
</dbReference>
<sequence length="321" mass="36058">MDELNTLLLALYRCARETPFEEFQLQALRLLRGAIPFDIARWANGVVDSQGIVFHAPYLYNDSTESLNDYNLVREDDEVAFYCMAHSGVTLNCNLADRSSHSRALQAYARRYRHEQGLITGLYNPGTGHAASISLYGAYENKGFSEQHRTLIQLAFPHLQEAMKVSQHLQAERIRNTSGNDRWGVAVADPGGLLCLAEPRFHCAMQSEWPGSTNHVLPRPLFQRLIENPHKPFSGDRIVVAPFPTNGLIFLKARMREPIDNLTHREREVAELVASGFTHKEIAKVLDIAPSTVNNHLRAIHGRAGARNNAELSAELRLTQV</sequence>
<dbReference type="Pfam" id="PF00196">
    <property type="entry name" value="GerE"/>
    <property type="match status" value="1"/>
</dbReference>
<keyword evidence="6" id="KW-1185">Reference proteome</keyword>
<evidence type="ECO:0000259" key="4">
    <source>
        <dbReference type="PROSITE" id="PS50043"/>
    </source>
</evidence>
<dbReference type="AlphaFoldDB" id="A0A7Z7BLU8"/>
<dbReference type="CDD" id="cd06170">
    <property type="entry name" value="LuxR_C_like"/>
    <property type="match status" value="1"/>
</dbReference>
<dbReference type="PRINTS" id="PR00038">
    <property type="entry name" value="HTHLUXR"/>
</dbReference>
<name>A0A7Z7BLU8_9BURK</name>
<gene>
    <name evidence="5" type="ORF">SAMN04487926_1615</name>
</gene>